<evidence type="ECO:0000256" key="6">
    <source>
        <dbReference type="ARBA" id="ARBA00022842"/>
    </source>
</evidence>
<dbReference type="PANTHER" id="PTHR13058">
    <property type="entry name" value="THREE PRIME REPAIR EXONUCLEASE 1, 2"/>
    <property type="match status" value="1"/>
</dbReference>
<dbReference type="PANTHER" id="PTHR13058:SF22">
    <property type="entry name" value="EXODEOXYRIBONUCLEASE III"/>
    <property type="match status" value="1"/>
</dbReference>
<sequence length="317" mass="35654">MITYFIFAGRTSHILQLSAKRDEEMYNSFVLPSCQVTQKAAEITGITFENGQLLFKGNVMPAVGIKKCLNDFISFLDKSHNNVIIGHNICNYDCMVLYTALEKCSLLDKFMTSISGFVDTLLLFKSSHPGLSSYSQPNLFQTLLGQTYDAHRADEDVDALYTLVNKTVVDNCHFEKTYLSKKFILEKYLSMKELQKICLSLKLLVDNKILSISMARIIAKSGLSLKHLKLAFTRNGAKGIRDIFTESSGSAAIHIGLGEHQLNAFLSILNMPTVSHKMFDQRSKEVGEVLESLAEESMVEWTEKEKTKECVHVIIDL</sequence>
<dbReference type="Pfam" id="PF00929">
    <property type="entry name" value="RNase_T"/>
    <property type="match status" value="1"/>
</dbReference>
<comment type="similarity">
    <text evidence="7">Belongs to the exonuclease superfamily. TREX family.</text>
</comment>
<evidence type="ECO:0000256" key="5">
    <source>
        <dbReference type="ARBA" id="ARBA00022839"/>
    </source>
</evidence>
<dbReference type="OrthoDB" id="6111854at2759"/>
<evidence type="ECO:0000256" key="4">
    <source>
        <dbReference type="ARBA" id="ARBA00022801"/>
    </source>
</evidence>
<protein>
    <recommendedName>
        <fullName evidence="8">Exonuclease domain-containing protein</fullName>
    </recommendedName>
</protein>
<evidence type="ECO:0000256" key="1">
    <source>
        <dbReference type="ARBA" id="ARBA00001946"/>
    </source>
</evidence>
<evidence type="ECO:0000256" key="2">
    <source>
        <dbReference type="ARBA" id="ARBA00022722"/>
    </source>
</evidence>
<dbReference type="Proteomes" id="UP000683360">
    <property type="component" value="Unassembled WGS sequence"/>
</dbReference>
<keyword evidence="3" id="KW-0479">Metal-binding</keyword>
<dbReference type="Pfam" id="PF25244">
    <property type="entry name" value="PML_C"/>
    <property type="match status" value="1"/>
</dbReference>
<proteinExistence type="inferred from homology"/>
<dbReference type="InterPro" id="IPR013520">
    <property type="entry name" value="Ribonucl_H"/>
</dbReference>
<evidence type="ECO:0000259" key="8">
    <source>
        <dbReference type="SMART" id="SM00479"/>
    </source>
</evidence>
<organism evidence="9 10">
    <name type="scientific">Mytilus edulis</name>
    <name type="common">Blue mussel</name>
    <dbReference type="NCBI Taxonomy" id="6550"/>
    <lineage>
        <taxon>Eukaryota</taxon>
        <taxon>Metazoa</taxon>
        <taxon>Spiralia</taxon>
        <taxon>Lophotrochozoa</taxon>
        <taxon>Mollusca</taxon>
        <taxon>Bivalvia</taxon>
        <taxon>Autobranchia</taxon>
        <taxon>Pteriomorphia</taxon>
        <taxon>Mytilida</taxon>
        <taxon>Mytiloidea</taxon>
        <taxon>Mytilidae</taxon>
        <taxon>Mytilinae</taxon>
        <taxon>Mytilus</taxon>
    </lineage>
</organism>
<keyword evidence="10" id="KW-1185">Reference proteome</keyword>
<keyword evidence="5" id="KW-0269">Exonuclease</keyword>
<dbReference type="SMART" id="SM00479">
    <property type="entry name" value="EXOIII"/>
    <property type="match status" value="1"/>
</dbReference>
<dbReference type="SUPFAM" id="SSF53098">
    <property type="entry name" value="Ribonuclease H-like"/>
    <property type="match status" value="1"/>
</dbReference>
<keyword evidence="6" id="KW-0460">Magnesium</keyword>
<dbReference type="GO" id="GO:0003676">
    <property type="term" value="F:nucleic acid binding"/>
    <property type="evidence" value="ECO:0007669"/>
    <property type="project" value="InterPro"/>
</dbReference>
<dbReference type="AlphaFoldDB" id="A0A8S3TPN3"/>
<evidence type="ECO:0000313" key="10">
    <source>
        <dbReference type="Proteomes" id="UP000683360"/>
    </source>
</evidence>
<evidence type="ECO:0000313" key="9">
    <source>
        <dbReference type="EMBL" id="CAG2232316.1"/>
    </source>
</evidence>
<dbReference type="GO" id="GO:0005737">
    <property type="term" value="C:cytoplasm"/>
    <property type="evidence" value="ECO:0007669"/>
    <property type="project" value="TreeGrafter"/>
</dbReference>
<dbReference type="GO" id="GO:0008296">
    <property type="term" value="F:3'-5'-DNA exonuclease activity"/>
    <property type="evidence" value="ECO:0007669"/>
    <property type="project" value="TreeGrafter"/>
</dbReference>
<dbReference type="EMBL" id="CAJPWZ010002178">
    <property type="protein sequence ID" value="CAG2232316.1"/>
    <property type="molecule type" value="Genomic_DNA"/>
</dbReference>
<dbReference type="InterPro" id="IPR036397">
    <property type="entry name" value="RNaseH_sf"/>
</dbReference>
<evidence type="ECO:0000256" key="3">
    <source>
        <dbReference type="ARBA" id="ARBA00022723"/>
    </source>
</evidence>
<comment type="cofactor">
    <cofactor evidence="1">
        <name>Mg(2+)</name>
        <dbReference type="ChEBI" id="CHEBI:18420"/>
    </cofactor>
</comment>
<feature type="domain" description="Exonuclease" evidence="8">
    <location>
        <begin position="3"/>
        <end position="175"/>
    </location>
</feature>
<name>A0A8S3TPN3_MYTED</name>
<keyword evidence="2" id="KW-0540">Nuclease</keyword>
<dbReference type="InterPro" id="IPR040393">
    <property type="entry name" value="TREX1/2"/>
</dbReference>
<comment type="caution">
    <text evidence="9">The sequence shown here is derived from an EMBL/GenBank/DDBJ whole genome shotgun (WGS) entry which is preliminary data.</text>
</comment>
<accession>A0A8S3TPN3</accession>
<evidence type="ECO:0000256" key="7">
    <source>
        <dbReference type="ARBA" id="ARBA00025769"/>
    </source>
</evidence>
<gene>
    <name evidence="9" type="ORF">MEDL_45048</name>
</gene>
<dbReference type="Gene3D" id="3.30.420.10">
    <property type="entry name" value="Ribonuclease H-like superfamily/Ribonuclease H"/>
    <property type="match status" value="1"/>
</dbReference>
<reference evidence="9" key="1">
    <citation type="submission" date="2021-03" db="EMBL/GenBank/DDBJ databases">
        <authorList>
            <person name="Bekaert M."/>
        </authorList>
    </citation>
    <scope>NUCLEOTIDE SEQUENCE</scope>
</reference>
<dbReference type="InterPro" id="IPR012337">
    <property type="entry name" value="RNaseH-like_sf"/>
</dbReference>
<dbReference type="InterPro" id="IPR057617">
    <property type="entry name" value="PML_C"/>
</dbReference>
<dbReference type="GO" id="GO:0006308">
    <property type="term" value="P:DNA catabolic process"/>
    <property type="evidence" value="ECO:0007669"/>
    <property type="project" value="TreeGrafter"/>
</dbReference>
<keyword evidence="4" id="KW-0378">Hydrolase</keyword>
<dbReference type="GO" id="GO:0046872">
    <property type="term" value="F:metal ion binding"/>
    <property type="evidence" value="ECO:0007669"/>
    <property type="project" value="UniProtKB-KW"/>
</dbReference>